<dbReference type="PANTHER" id="PTHR24148">
    <property type="entry name" value="ANKYRIN REPEAT DOMAIN-CONTAINING PROTEIN 39 HOMOLOG-RELATED"/>
    <property type="match status" value="1"/>
</dbReference>
<reference evidence="2" key="2">
    <citation type="submission" date="2023-05" db="EMBL/GenBank/DDBJ databases">
        <authorList>
            <consortium name="Lawrence Berkeley National Laboratory"/>
            <person name="Steindorff A."/>
            <person name="Hensen N."/>
            <person name="Bonometti L."/>
            <person name="Westerberg I."/>
            <person name="Brannstrom I.O."/>
            <person name="Guillou S."/>
            <person name="Cros-Aarteil S."/>
            <person name="Calhoun S."/>
            <person name="Haridas S."/>
            <person name="Kuo A."/>
            <person name="Mondo S."/>
            <person name="Pangilinan J."/>
            <person name="Riley R."/>
            <person name="Labutti K."/>
            <person name="Andreopoulos B."/>
            <person name="Lipzen A."/>
            <person name="Chen C."/>
            <person name="Yanf M."/>
            <person name="Daum C."/>
            <person name="Ng V."/>
            <person name="Clum A."/>
            <person name="Ohm R."/>
            <person name="Martin F."/>
            <person name="Silar P."/>
            <person name="Natvig D."/>
            <person name="Lalanne C."/>
            <person name="Gautier V."/>
            <person name="Ament-Velasquez S.L."/>
            <person name="Kruys A."/>
            <person name="Hutchinson M.I."/>
            <person name="Powell A.J."/>
            <person name="Barry K."/>
            <person name="Miller A.N."/>
            <person name="Grigoriev I.V."/>
            <person name="Debuchy R."/>
            <person name="Gladieux P."/>
            <person name="Thoren M.H."/>
            <person name="Johannesson H."/>
        </authorList>
    </citation>
    <scope>NUCLEOTIDE SEQUENCE</scope>
    <source>
        <strain evidence="2">PSN243</strain>
    </source>
</reference>
<comment type="caution">
    <text evidence="2">The sequence shown here is derived from an EMBL/GenBank/DDBJ whole genome shotgun (WGS) entry which is preliminary data.</text>
</comment>
<organism evidence="2 3">
    <name type="scientific">Podospora aff. communis PSN243</name>
    <dbReference type="NCBI Taxonomy" id="3040156"/>
    <lineage>
        <taxon>Eukaryota</taxon>
        <taxon>Fungi</taxon>
        <taxon>Dikarya</taxon>
        <taxon>Ascomycota</taxon>
        <taxon>Pezizomycotina</taxon>
        <taxon>Sordariomycetes</taxon>
        <taxon>Sordariomycetidae</taxon>
        <taxon>Sordariales</taxon>
        <taxon>Podosporaceae</taxon>
        <taxon>Podospora</taxon>
    </lineage>
</organism>
<protein>
    <submittedName>
        <fullName evidence="2">Heterokaryon incompatibility protein 6, OR allele 10</fullName>
    </submittedName>
</protein>
<sequence>MTTLPELTVDRQLGDHEIRLIQLKPSPDNPNSSKPLECTIEYHQLALAPPYIALSYCWGDSKLKLPLIINNKTYGVGANAVSALRYIQPRTDDEIHHFWVDQLCINQSETDNAEKSAQVVLMWQIYSLADRVIAWLGLPGDDDVEFIIRHMTQVTELLRAGEADKVVDMHKDAELLLRASHALRAFCQRAYWTRLWIIQEFSVAREAWVTCGHARLEYAQLRDALLFLYNRPGGVSEPVEPYDEGVQAKPGYLKTRVEMMRAFRTGANSFLEGVLTRRRRYHLRCVHGKGKPSSAIIADRPLTEAEKSVVKQREPLLRVLVHTLVLEVDYNQPIATNPLDRIFSVMAFADDRDEFIGFPDYDLKCEDVYQGAARRMLVQGHVDVLCYCQTPGEVEGLATWAPDWRKPIKRPSINIWAEDAFCAAGDSKKEQVVTAPDEKTVTLRGVVVDRIKETGSVWDPDWSGKLDYKAALEYIEEVKTFCAASPRYAYTGQGDVDADVLRTAIADRYNYREKERHPELLEGYQTAVEYMKSLVSGTDPYAIYGMVVEDDIGWQAPWFTFCLKNLHTRRPFSSETGYVGLVPMAALPGDHIVLFLGGRAAYVIRRVVEESDDDDETWVLIGECFAHGIMYGEFMEGGPEVREFSLR</sequence>
<gene>
    <name evidence="2" type="ORF">QBC34DRAFT_363235</name>
</gene>
<feature type="domain" description="Heterokaryon incompatibility" evidence="1">
    <location>
        <begin position="51"/>
        <end position="200"/>
    </location>
</feature>
<accession>A0AAV9G1N2</accession>
<dbReference type="InterPro" id="IPR052895">
    <property type="entry name" value="HetReg/Transcr_Mod"/>
</dbReference>
<evidence type="ECO:0000313" key="3">
    <source>
        <dbReference type="Proteomes" id="UP001321760"/>
    </source>
</evidence>
<dbReference type="PANTHER" id="PTHR24148:SF64">
    <property type="entry name" value="HETEROKARYON INCOMPATIBILITY DOMAIN-CONTAINING PROTEIN"/>
    <property type="match status" value="1"/>
</dbReference>
<dbReference type="Proteomes" id="UP001321760">
    <property type="component" value="Unassembled WGS sequence"/>
</dbReference>
<evidence type="ECO:0000259" key="1">
    <source>
        <dbReference type="Pfam" id="PF06985"/>
    </source>
</evidence>
<dbReference type="Pfam" id="PF26639">
    <property type="entry name" value="Het-6_barrel"/>
    <property type="match status" value="1"/>
</dbReference>
<dbReference type="AlphaFoldDB" id="A0AAV9G1N2"/>
<proteinExistence type="predicted"/>
<keyword evidence="3" id="KW-1185">Reference proteome</keyword>
<name>A0AAV9G1N2_9PEZI</name>
<reference evidence="2" key="1">
    <citation type="journal article" date="2023" name="Mol. Phylogenet. Evol.">
        <title>Genome-scale phylogeny and comparative genomics of the fungal order Sordariales.</title>
        <authorList>
            <person name="Hensen N."/>
            <person name="Bonometti L."/>
            <person name="Westerberg I."/>
            <person name="Brannstrom I.O."/>
            <person name="Guillou S."/>
            <person name="Cros-Aarteil S."/>
            <person name="Calhoun S."/>
            <person name="Haridas S."/>
            <person name="Kuo A."/>
            <person name="Mondo S."/>
            <person name="Pangilinan J."/>
            <person name="Riley R."/>
            <person name="LaButti K."/>
            <person name="Andreopoulos B."/>
            <person name="Lipzen A."/>
            <person name="Chen C."/>
            <person name="Yan M."/>
            <person name="Daum C."/>
            <person name="Ng V."/>
            <person name="Clum A."/>
            <person name="Steindorff A."/>
            <person name="Ohm R.A."/>
            <person name="Martin F."/>
            <person name="Silar P."/>
            <person name="Natvig D.O."/>
            <person name="Lalanne C."/>
            <person name="Gautier V."/>
            <person name="Ament-Velasquez S.L."/>
            <person name="Kruys A."/>
            <person name="Hutchinson M.I."/>
            <person name="Powell A.J."/>
            <person name="Barry K."/>
            <person name="Miller A.N."/>
            <person name="Grigoriev I.V."/>
            <person name="Debuchy R."/>
            <person name="Gladieux P."/>
            <person name="Hiltunen Thoren M."/>
            <person name="Johannesson H."/>
        </authorList>
    </citation>
    <scope>NUCLEOTIDE SEQUENCE</scope>
    <source>
        <strain evidence="2">PSN243</strain>
    </source>
</reference>
<dbReference type="InterPro" id="IPR010730">
    <property type="entry name" value="HET"/>
</dbReference>
<dbReference type="EMBL" id="MU866008">
    <property type="protein sequence ID" value="KAK4442743.1"/>
    <property type="molecule type" value="Genomic_DNA"/>
</dbReference>
<dbReference type="Pfam" id="PF06985">
    <property type="entry name" value="HET"/>
    <property type="match status" value="1"/>
</dbReference>
<evidence type="ECO:0000313" key="2">
    <source>
        <dbReference type="EMBL" id="KAK4442743.1"/>
    </source>
</evidence>